<reference evidence="1" key="1">
    <citation type="journal article" date="2020" name="Nature">
        <title>Giant virus diversity and host interactions through global metagenomics.</title>
        <authorList>
            <person name="Schulz F."/>
            <person name="Roux S."/>
            <person name="Paez-Espino D."/>
            <person name="Jungbluth S."/>
            <person name="Walsh D.A."/>
            <person name="Denef V.J."/>
            <person name="McMahon K.D."/>
            <person name="Konstantinidis K.T."/>
            <person name="Eloe-Fadrosh E.A."/>
            <person name="Kyrpides N.C."/>
            <person name="Woyke T."/>
        </authorList>
    </citation>
    <scope>NUCLEOTIDE SEQUENCE</scope>
    <source>
        <strain evidence="1">GVMAG-S-3300013006-158</strain>
    </source>
</reference>
<proteinExistence type="predicted"/>
<sequence length="117" mass="12533">MSNGGTINIDPSTITDIKTVTGFRVSINSLELFTSVSLRVELISQQGSLLDIRYLVLTGDDYTNWNNDDTYIINITAQKLGFVLAPTVVAPVVVPEVAPEVAPVVDPEAPSMLAPTS</sequence>
<dbReference type="AlphaFoldDB" id="A0A6C0KQP8"/>
<name>A0A6C0KQP8_9ZZZZ</name>
<protein>
    <submittedName>
        <fullName evidence="1">Uncharacterized protein</fullName>
    </submittedName>
</protein>
<dbReference type="EMBL" id="MN740937">
    <property type="protein sequence ID" value="QHU18724.1"/>
    <property type="molecule type" value="Genomic_DNA"/>
</dbReference>
<evidence type="ECO:0000313" key="1">
    <source>
        <dbReference type="EMBL" id="QHU18724.1"/>
    </source>
</evidence>
<accession>A0A6C0KQP8</accession>
<organism evidence="1">
    <name type="scientific">viral metagenome</name>
    <dbReference type="NCBI Taxonomy" id="1070528"/>
    <lineage>
        <taxon>unclassified sequences</taxon>
        <taxon>metagenomes</taxon>
        <taxon>organismal metagenomes</taxon>
    </lineage>
</organism>